<protein>
    <submittedName>
        <fullName evidence="2">Chromosome partitioning protein ParA</fullName>
    </submittedName>
</protein>
<proteinExistence type="predicted"/>
<evidence type="ECO:0000313" key="2">
    <source>
        <dbReference type="EMBL" id="BAT60690.1"/>
    </source>
</evidence>
<dbReference type="KEGG" id="vgo:GJW-30_1_03239"/>
<dbReference type="PANTHER" id="PTHR13696">
    <property type="entry name" value="P-LOOP CONTAINING NUCLEOSIDE TRIPHOSPHATE HYDROLASE"/>
    <property type="match status" value="1"/>
</dbReference>
<evidence type="ECO:0000313" key="3">
    <source>
        <dbReference type="Proteomes" id="UP000236884"/>
    </source>
</evidence>
<keyword evidence="3" id="KW-1185">Reference proteome</keyword>
<dbReference type="EMBL" id="AP014946">
    <property type="protein sequence ID" value="BAT60690.1"/>
    <property type="molecule type" value="Genomic_DNA"/>
</dbReference>
<sequence>MKKASVINFKGGVGKTTLSLHLACFLAKDHRVLVVDVDHQSSLSVVVLRALWDKRVRSNSTVNRIFESFCNRKVAFPGDEIIVKNAFHERDKRFDIYPNLDFVSAQFELDDTEIDLASTNYGNAALSDWEKRTLLAAWLDSIKASEKYDYVIFDCPPATKIVSQNALAASNCYIVPVIPDELSS</sequence>
<dbReference type="InterPro" id="IPR050678">
    <property type="entry name" value="DNA_Partitioning_ATPase"/>
</dbReference>
<reference evidence="2 3" key="1">
    <citation type="submission" date="2015-08" db="EMBL/GenBank/DDBJ databases">
        <title>Investigation of the bacterial diversity of lava forest soil.</title>
        <authorList>
            <person name="Lee J.S."/>
        </authorList>
    </citation>
    <scope>NUCLEOTIDE SEQUENCE [LARGE SCALE GENOMIC DNA]</scope>
    <source>
        <strain evidence="2 3">GJW-30</strain>
    </source>
</reference>
<dbReference type="SUPFAM" id="SSF52540">
    <property type="entry name" value="P-loop containing nucleoside triphosphate hydrolases"/>
    <property type="match status" value="1"/>
</dbReference>
<organism evidence="2 3">
    <name type="scientific">Variibacter gotjawalensis</name>
    <dbReference type="NCBI Taxonomy" id="1333996"/>
    <lineage>
        <taxon>Bacteria</taxon>
        <taxon>Pseudomonadati</taxon>
        <taxon>Pseudomonadota</taxon>
        <taxon>Alphaproteobacteria</taxon>
        <taxon>Hyphomicrobiales</taxon>
        <taxon>Nitrobacteraceae</taxon>
        <taxon>Variibacter</taxon>
    </lineage>
</organism>
<dbReference type="Gene3D" id="3.40.50.300">
    <property type="entry name" value="P-loop containing nucleotide triphosphate hydrolases"/>
    <property type="match status" value="1"/>
</dbReference>
<dbReference type="AlphaFoldDB" id="A0A0S3PXP4"/>
<dbReference type="RefSeq" id="WP_157746768.1">
    <property type="nucleotide sequence ID" value="NZ_AP014946.1"/>
</dbReference>
<dbReference type="CDD" id="cd02042">
    <property type="entry name" value="ParAB_family"/>
    <property type="match status" value="1"/>
</dbReference>
<dbReference type="InterPro" id="IPR027417">
    <property type="entry name" value="P-loop_NTPase"/>
</dbReference>
<gene>
    <name evidence="2" type="primary">parA_2</name>
    <name evidence="2" type="ORF">GJW-30_1_03239</name>
</gene>
<dbReference type="Pfam" id="PF13614">
    <property type="entry name" value="AAA_31"/>
    <property type="match status" value="1"/>
</dbReference>
<dbReference type="PANTHER" id="PTHR13696:SF99">
    <property type="entry name" value="COBYRINIC ACID AC-DIAMIDE SYNTHASE"/>
    <property type="match status" value="1"/>
</dbReference>
<accession>A0A0S3PXP4</accession>
<dbReference type="Proteomes" id="UP000236884">
    <property type="component" value="Chromosome"/>
</dbReference>
<dbReference type="InterPro" id="IPR025669">
    <property type="entry name" value="AAA_dom"/>
</dbReference>
<evidence type="ECO:0000259" key="1">
    <source>
        <dbReference type="Pfam" id="PF13614"/>
    </source>
</evidence>
<feature type="domain" description="AAA" evidence="1">
    <location>
        <begin position="1"/>
        <end position="182"/>
    </location>
</feature>
<name>A0A0S3PXP4_9BRAD</name>